<evidence type="ECO:0000256" key="1">
    <source>
        <dbReference type="SAM" id="MobiDB-lite"/>
    </source>
</evidence>
<dbReference type="Proteomes" id="UP001054857">
    <property type="component" value="Unassembled WGS sequence"/>
</dbReference>
<protein>
    <submittedName>
        <fullName evidence="2">Uncharacterized protein</fullName>
    </submittedName>
</protein>
<gene>
    <name evidence="2" type="ORF">Agub_g14008</name>
</gene>
<sequence length="368" mass="37096">AEFFATICRDSAEVVAEEVVAAGAALARIRLMEVEDVAAARLAAAAAAAVGGGNVDSSQPATAASPQQPPSLSQQQQHPQLLLQQQAATEREVEAEVPVVSGVSFRCLCGVSTSTGAPHVPPATLALARIFLTCPKLLAGKSALQLGPAAPPGPYGSISCGTACRTLPNAPPTAAAAAALPAMAAVRSSARRVVVSEPSREGLSAVASDLRRNSHSLVIERVRLSPLDWVASAAASSGASPLPATTVGGGIASGYTYVSGKVRQVRDLLQIQPGGYDIIYSADPLSDLTAAAAAAAETSAQETAVAAARGLFETAGQLLNNRSSSEQQQAGAGSGKLLLLCFPGSWAASHGLGFAALAGLYGWELVVS</sequence>
<dbReference type="AlphaFoldDB" id="A0AAD3E2D3"/>
<feature type="non-terminal residue" evidence="2">
    <location>
        <position position="1"/>
    </location>
</feature>
<name>A0AAD3E2D3_9CHLO</name>
<accession>A0AAD3E2D3</accession>
<feature type="region of interest" description="Disordered" evidence="1">
    <location>
        <begin position="55"/>
        <end position="80"/>
    </location>
</feature>
<keyword evidence="3" id="KW-1185">Reference proteome</keyword>
<dbReference type="EMBL" id="BMAR01000052">
    <property type="protein sequence ID" value="GFR51587.1"/>
    <property type="molecule type" value="Genomic_DNA"/>
</dbReference>
<evidence type="ECO:0000313" key="2">
    <source>
        <dbReference type="EMBL" id="GFR51587.1"/>
    </source>
</evidence>
<comment type="caution">
    <text evidence="2">The sequence shown here is derived from an EMBL/GenBank/DDBJ whole genome shotgun (WGS) entry which is preliminary data.</text>
</comment>
<organism evidence="2 3">
    <name type="scientific">Astrephomene gubernaculifera</name>
    <dbReference type="NCBI Taxonomy" id="47775"/>
    <lineage>
        <taxon>Eukaryota</taxon>
        <taxon>Viridiplantae</taxon>
        <taxon>Chlorophyta</taxon>
        <taxon>core chlorophytes</taxon>
        <taxon>Chlorophyceae</taxon>
        <taxon>CS clade</taxon>
        <taxon>Chlamydomonadales</taxon>
        <taxon>Astrephomenaceae</taxon>
        <taxon>Astrephomene</taxon>
    </lineage>
</organism>
<reference evidence="2 3" key="1">
    <citation type="journal article" date="2021" name="Sci. Rep.">
        <title>Genome sequencing of the multicellular alga Astrephomene provides insights into convergent evolution of germ-soma differentiation.</title>
        <authorList>
            <person name="Yamashita S."/>
            <person name="Yamamoto K."/>
            <person name="Matsuzaki R."/>
            <person name="Suzuki S."/>
            <person name="Yamaguchi H."/>
            <person name="Hirooka S."/>
            <person name="Minakuchi Y."/>
            <person name="Miyagishima S."/>
            <person name="Kawachi M."/>
            <person name="Toyoda A."/>
            <person name="Nozaki H."/>
        </authorList>
    </citation>
    <scope>NUCLEOTIDE SEQUENCE [LARGE SCALE GENOMIC DNA]</scope>
    <source>
        <strain evidence="2 3">NIES-4017</strain>
    </source>
</reference>
<proteinExistence type="predicted"/>
<feature type="compositionally biased region" description="Low complexity" evidence="1">
    <location>
        <begin position="57"/>
        <end position="80"/>
    </location>
</feature>
<feature type="non-terminal residue" evidence="2">
    <location>
        <position position="368"/>
    </location>
</feature>
<evidence type="ECO:0000313" key="3">
    <source>
        <dbReference type="Proteomes" id="UP001054857"/>
    </source>
</evidence>